<feature type="transmembrane region" description="Helical" evidence="11">
    <location>
        <begin position="154"/>
        <end position="173"/>
    </location>
</feature>
<dbReference type="EC" id="2.4.1.-" evidence="11"/>
<dbReference type="GO" id="GO:0031501">
    <property type="term" value="C:mannosyltransferase complex"/>
    <property type="evidence" value="ECO:0007669"/>
    <property type="project" value="TreeGrafter"/>
</dbReference>
<dbReference type="InterPro" id="IPR007315">
    <property type="entry name" value="PIG-V/Gpi18"/>
</dbReference>
<evidence type="ECO:0000313" key="13">
    <source>
        <dbReference type="EMBL" id="KAI3427030.1"/>
    </source>
</evidence>
<feature type="transmembrane region" description="Helical" evidence="11">
    <location>
        <begin position="193"/>
        <end position="217"/>
    </location>
</feature>
<organism evidence="13 14">
    <name type="scientific">Chlorella vulgaris</name>
    <name type="common">Green alga</name>
    <dbReference type="NCBI Taxonomy" id="3077"/>
    <lineage>
        <taxon>Eukaryota</taxon>
        <taxon>Viridiplantae</taxon>
        <taxon>Chlorophyta</taxon>
        <taxon>core chlorophytes</taxon>
        <taxon>Trebouxiophyceae</taxon>
        <taxon>Chlorellales</taxon>
        <taxon>Chlorellaceae</taxon>
        <taxon>Chlorella clade</taxon>
        <taxon>Chlorella</taxon>
    </lineage>
</organism>
<dbReference type="PANTHER" id="PTHR12468">
    <property type="entry name" value="GPI MANNOSYLTRANSFERASE 2"/>
    <property type="match status" value="1"/>
</dbReference>
<keyword evidence="7 11" id="KW-0812">Transmembrane</keyword>
<keyword evidence="8 11" id="KW-0256">Endoplasmic reticulum</keyword>
<keyword evidence="12" id="KW-0732">Signal</keyword>
<evidence type="ECO:0000256" key="7">
    <source>
        <dbReference type="ARBA" id="ARBA00022692"/>
    </source>
</evidence>
<dbReference type="GO" id="GO:0006506">
    <property type="term" value="P:GPI anchor biosynthetic process"/>
    <property type="evidence" value="ECO:0007669"/>
    <property type="project" value="UniProtKB-KW"/>
</dbReference>
<keyword evidence="5 11" id="KW-0328">Glycosyltransferase</keyword>
<evidence type="ECO:0000256" key="6">
    <source>
        <dbReference type="ARBA" id="ARBA00022679"/>
    </source>
</evidence>
<keyword evidence="10 11" id="KW-0472">Membrane</keyword>
<feature type="transmembrane region" description="Helical" evidence="11">
    <location>
        <begin position="108"/>
        <end position="126"/>
    </location>
</feature>
<proteinExistence type="inferred from homology"/>
<dbReference type="GO" id="GO:0005789">
    <property type="term" value="C:endoplasmic reticulum membrane"/>
    <property type="evidence" value="ECO:0007669"/>
    <property type="project" value="UniProtKB-SubCell"/>
</dbReference>
<dbReference type="Pfam" id="PF04188">
    <property type="entry name" value="Mannosyl_trans2"/>
    <property type="match status" value="1"/>
</dbReference>
<comment type="subcellular location">
    <subcellularLocation>
        <location evidence="1 11">Endoplasmic reticulum membrane</location>
        <topology evidence="1 11">Multi-pass membrane protein</topology>
    </subcellularLocation>
</comment>
<accession>A0A9D4TJ66</accession>
<evidence type="ECO:0000256" key="11">
    <source>
        <dbReference type="RuleBase" id="RU363112"/>
    </source>
</evidence>
<comment type="caution">
    <text evidence="11">Lacks conserved residue(s) required for the propagation of feature annotation.</text>
</comment>
<sequence>MLPKPSRVILLALASRLTVLACMLLSDWTFEDLDSSATLPIKPCAIAGAPESNADGVSGLAVWDTVYFGRVARCGYEADKLNAFFPLVPAAMRAIGAATGLTGTQGHVLVALVLNIAAFCAAAACLHRYGARMLAPDNGSGNDGGKGKCRTADLALLLFCCNPASVFYSAAYTEAMFAACTWAGLLLLPAHHWAGVAALTAAAATRSNGILGVWFPLHKLLMYWRRQGGLRPRQVLQAALSSIAILAPYAAMQAHAYLMHCVAGAGAQAHRPVWCEAQLPSVYGYIQREYWDVGLLRFYRDPGRLPMVLMSVPVAWLSVGGCWAYFAADWRRALTLGLYCKAETLPPGLAAAERTLLGWWVLWLGWQQRLLGGGAGVCKKRRQQRPAASAGAAQRPSALLSSQEAAPLVYHWALMAAVALLAMHVNVATRFLSACPPLYWHAAEWATRGAWHARLLWLWCFAYIVLGCLLFPNFYPWA</sequence>
<evidence type="ECO:0000256" key="12">
    <source>
        <dbReference type="SAM" id="SignalP"/>
    </source>
</evidence>
<dbReference type="GO" id="GO:0000009">
    <property type="term" value="F:alpha-1,6-mannosyltransferase activity"/>
    <property type="evidence" value="ECO:0007669"/>
    <property type="project" value="InterPro"/>
</dbReference>
<dbReference type="Proteomes" id="UP001055712">
    <property type="component" value="Unassembled WGS sequence"/>
</dbReference>
<dbReference type="GO" id="GO:0004376">
    <property type="term" value="F:GPI mannosyltransferase activity"/>
    <property type="evidence" value="ECO:0007669"/>
    <property type="project" value="InterPro"/>
</dbReference>
<keyword evidence="6 11" id="KW-0808">Transferase</keyword>
<dbReference type="PANTHER" id="PTHR12468:SF2">
    <property type="entry name" value="GPI MANNOSYLTRANSFERASE 2"/>
    <property type="match status" value="1"/>
</dbReference>
<protein>
    <recommendedName>
        <fullName evidence="11">GPI mannosyltransferase 2</fullName>
        <ecNumber evidence="11">2.4.1.-</ecNumber>
    </recommendedName>
</protein>
<evidence type="ECO:0000256" key="5">
    <source>
        <dbReference type="ARBA" id="ARBA00022676"/>
    </source>
</evidence>
<comment type="caution">
    <text evidence="13">The sequence shown here is derived from an EMBL/GenBank/DDBJ whole genome shotgun (WGS) entry which is preliminary data.</text>
</comment>
<feature type="chain" id="PRO_5038439184" description="GPI mannosyltransferase 2" evidence="12">
    <location>
        <begin position="22"/>
        <end position="478"/>
    </location>
</feature>
<feature type="transmembrane region" description="Helical" evidence="11">
    <location>
        <begin position="305"/>
        <end position="326"/>
    </location>
</feature>
<evidence type="ECO:0000256" key="1">
    <source>
        <dbReference type="ARBA" id="ARBA00004477"/>
    </source>
</evidence>
<evidence type="ECO:0000256" key="9">
    <source>
        <dbReference type="ARBA" id="ARBA00022989"/>
    </source>
</evidence>
<feature type="transmembrane region" description="Helical" evidence="11">
    <location>
        <begin position="453"/>
        <end position="475"/>
    </location>
</feature>
<feature type="signal peptide" evidence="12">
    <location>
        <begin position="1"/>
        <end position="21"/>
    </location>
</feature>
<reference evidence="13" key="2">
    <citation type="submission" date="2020-11" db="EMBL/GenBank/DDBJ databases">
        <authorList>
            <person name="Cecchin M."/>
            <person name="Marcolungo L."/>
            <person name="Rossato M."/>
            <person name="Girolomoni L."/>
            <person name="Cosentino E."/>
            <person name="Cuine S."/>
            <person name="Li-Beisson Y."/>
            <person name="Delledonne M."/>
            <person name="Ballottari M."/>
        </authorList>
    </citation>
    <scope>NUCLEOTIDE SEQUENCE</scope>
    <source>
        <strain evidence="13">211/11P</strain>
        <tissue evidence="13">Whole cell</tissue>
    </source>
</reference>
<gene>
    <name evidence="13" type="ORF">D9Q98_006972</name>
</gene>
<evidence type="ECO:0000256" key="8">
    <source>
        <dbReference type="ARBA" id="ARBA00022824"/>
    </source>
</evidence>
<comment type="similarity">
    <text evidence="3 11">Belongs to the PIGV family.</text>
</comment>
<keyword evidence="14" id="KW-1185">Reference proteome</keyword>
<keyword evidence="9 11" id="KW-1133">Transmembrane helix</keyword>
<evidence type="ECO:0000313" key="14">
    <source>
        <dbReference type="Proteomes" id="UP001055712"/>
    </source>
</evidence>
<dbReference type="OrthoDB" id="10252502at2759"/>
<dbReference type="EMBL" id="SIDB01000010">
    <property type="protein sequence ID" value="KAI3427030.1"/>
    <property type="molecule type" value="Genomic_DNA"/>
</dbReference>
<reference evidence="13" key="1">
    <citation type="journal article" date="2019" name="Plant J.">
        <title>Chlorella vulgaris genome assembly and annotation reveals the molecular basis for metabolic acclimation to high light conditions.</title>
        <authorList>
            <person name="Cecchin M."/>
            <person name="Marcolungo L."/>
            <person name="Rossato M."/>
            <person name="Girolomoni L."/>
            <person name="Cosentino E."/>
            <person name="Cuine S."/>
            <person name="Li-Beisson Y."/>
            <person name="Delledonne M."/>
            <person name="Ballottari M."/>
        </authorList>
    </citation>
    <scope>NUCLEOTIDE SEQUENCE</scope>
    <source>
        <strain evidence="13">211/11P</strain>
    </source>
</reference>
<comment type="function">
    <text evidence="11">Mannosyltransferase involved in glycosylphosphatidylinositol-anchor biosynthesis.</text>
</comment>
<dbReference type="AlphaFoldDB" id="A0A9D4TJ66"/>
<comment type="pathway">
    <text evidence="2 11">Glycolipid biosynthesis; glycosylphosphatidylinositol-anchor biosynthesis.</text>
</comment>
<evidence type="ECO:0000256" key="3">
    <source>
        <dbReference type="ARBA" id="ARBA00008698"/>
    </source>
</evidence>
<name>A0A9D4TJ66_CHLVU</name>
<evidence type="ECO:0000256" key="10">
    <source>
        <dbReference type="ARBA" id="ARBA00023136"/>
    </source>
</evidence>
<evidence type="ECO:0000256" key="4">
    <source>
        <dbReference type="ARBA" id="ARBA00022502"/>
    </source>
</evidence>
<evidence type="ECO:0000256" key="2">
    <source>
        <dbReference type="ARBA" id="ARBA00004687"/>
    </source>
</evidence>
<keyword evidence="4 11" id="KW-0337">GPI-anchor biosynthesis</keyword>